<comment type="similarity">
    <text evidence="1">Belongs to the mandelate racemase/muconate lactonizing enzyme family.</text>
</comment>
<keyword evidence="3" id="KW-1133">Transmembrane helix</keyword>
<name>A0A1J5PEA2_9ZZZZ</name>
<feature type="transmembrane region" description="Helical" evidence="3">
    <location>
        <begin position="302"/>
        <end position="320"/>
    </location>
</feature>
<protein>
    <submittedName>
        <fullName evidence="5">L-Ala-D/L-Glu epimerase</fullName>
        <ecNumber evidence="5">5.1.1.-</ecNumber>
    </submittedName>
</protein>
<dbReference type="EMBL" id="MLJW01007015">
    <property type="protein sequence ID" value="OIQ65852.1"/>
    <property type="molecule type" value="Genomic_DNA"/>
</dbReference>
<reference evidence="5" key="1">
    <citation type="submission" date="2016-10" db="EMBL/GenBank/DDBJ databases">
        <title>Sequence of Gallionella enrichment culture.</title>
        <authorList>
            <person name="Poehlein A."/>
            <person name="Muehling M."/>
            <person name="Daniel R."/>
        </authorList>
    </citation>
    <scope>NUCLEOTIDE SEQUENCE</scope>
</reference>
<comment type="caution">
    <text evidence="5">The sequence shown here is derived from an EMBL/GenBank/DDBJ whole genome shotgun (WGS) entry which is preliminary data.</text>
</comment>
<dbReference type="AlphaFoldDB" id="A0A1J5PEA2"/>
<dbReference type="Pfam" id="PF13378">
    <property type="entry name" value="MR_MLE_C"/>
    <property type="match status" value="1"/>
</dbReference>
<dbReference type="InterPro" id="IPR034593">
    <property type="entry name" value="DgoD-like"/>
</dbReference>
<accession>A0A1J5PEA2</accession>
<feature type="transmembrane region" description="Helical" evidence="3">
    <location>
        <begin position="123"/>
        <end position="144"/>
    </location>
</feature>
<evidence type="ECO:0000256" key="2">
    <source>
        <dbReference type="ARBA" id="ARBA00022723"/>
    </source>
</evidence>
<keyword evidence="3" id="KW-0472">Membrane</keyword>
<dbReference type="SUPFAM" id="SSF51604">
    <property type="entry name" value="Enolase C-terminal domain-like"/>
    <property type="match status" value="1"/>
</dbReference>
<evidence type="ECO:0000256" key="1">
    <source>
        <dbReference type="ARBA" id="ARBA00008031"/>
    </source>
</evidence>
<dbReference type="Gene3D" id="3.20.20.120">
    <property type="entry name" value="Enolase-like C-terminal domain"/>
    <property type="match status" value="1"/>
</dbReference>
<keyword evidence="5" id="KW-0413">Isomerase</keyword>
<feature type="domain" description="Mandelate racemase/muconate lactonizing enzyme C-terminal" evidence="4">
    <location>
        <begin position="21"/>
        <end position="112"/>
    </location>
</feature>
<dbReference type="InterPro" id="IPR029065">
    <property type="entry name" value="Enolase_C-like"/>
</dbReference>
<proteinExistence type="inferred from homology"/>
<dbReference type="GO" id="GO:0046872">
    <property type="term" value="F:metal ion binding"/>
    <property type="evidence" value="ECO:0007669"/>
    <property type="project" value="UniProtKB-KW"/>
</dbReference>
<feature type="transmembrane region" description="Helical" evidence="3">
    <location>
        <begin position="180"/>
        <end position="200"/>
    </location>
</feature>
<gene>
    <name evidence="5" type="primary">ycjG</name>
    <name evidence="5" type="ORF">GALL_525850</name>
</gene>
<sequence length="321" mass="34426">MAGLPAPVPALTAFTLSLDAPDQMRAEAAKNAHRPLLKIKLGTPDDMHRLAAVRAGAPKARIIIDANEGWTPEIYTDLAPHLERMGVALVEQPLPAGADEMLAEIARPIPVCADESCHDRASLAAMGLLAALCVFAGLFPGLILDALAPVASQLTGAHVPAQAGQPWLTLTPVAATRSTYNGLLVAVFIALSGWLAAALVHRLASRDVRRGPAWDCGFPNIDPITQYGAGSFAQPIRRTLGTVLLRARESVDMPEPGHLRPARHEVSYEDPAWLTLYAPVARAVNAAATYANRFQFLTIRRYLSLVFASLILLLTGLTLWH</sequence>
<organism evidence="5">
    <name type="scientific">mine drainage metagenome</name>
    <dbReference type="NCBI Taxonomy" id="410659"/>
    <lineage>
        <taxon>unclassified sequences</taxon>
        <taxon>metagenomes</taxon>
        <taxon>ecological metagenomes</taxon>
    </lineage>
</organism>
<dbReference type="InterPro" id="IPR036849">
    <property type="entry name" value="Enolase-like_C_sf"/>
</dbReference>
<keyword evidence="2" id="KW-0479">Metal-binding</keyword>
<evidence type="ECO:0000313" key="5">
    <source>
        <dbReference type="EMBL" id="OIQ65852.1"/>
    </source>
</evidence>
<dbReference type="InterPro" id="IPR013342">
    <property type="entry name" value="Mandelate_racemase_C"/>
</dbReference>
<dbReference type="GO" id="GO:0016853">
    <property type="term" value="F:isomerase activity"/>
    <property type="evidence" value="ECO:0007669"/>
    <property type="project" value="UniProtKB-KW"/>
</dbReference>
<dbReference type="EC" id="5.1.1.-" evidence="5"/>
<dbReference type="PANTHER" id="PTHR48080">
    <property type="entry name" value="D-GALACTONATE DEHYDRATASE-RELATED"/>
    <property type="match status" value="1"/>
</dbReference>
<evidence type="ECO:0000259" key="4">
    <source>
        <dbReference type="SMART" id="SM00922"/>
    </source>
</evidence>
<evidence type="ECO:0000256" key="3">
    <source>
        <dbReference type="SAM" id="Phobius"/>
    </source>
</evidence>
<dbReference type="PANTHER" id="PTHR48080:SF3">
    <property type="entry name" value="ENOLASE SUPERFAMILY MEMBER DDB_G0284701"/>
    <property type="match status" value="1"/>
</dbReference>
<keyword evidence="3" id="KW-0812">Transmembrane</keyword>
<dbReference type="SMART" id="SM00922">
    <property type="entry name" value="MR_MLE"/>
    <property type="match status" value="1"/>
</dbReference>